<comment type="caution">
    <text evidence="2">The sequence shown here is derived from an EMBL/GenBank/DDBJ whole genome shotgun (WGS) entry which is preliminary data.</text>
</comment>
<evidence type="ECO:0000313" key="3">
    <source>
        <dbReference type="Proteomes" id="UP000494206"/>
    </source>
</evidence>
<feature type="compositionally biased region" description="Acidic residues" evidence="1">
    <location>
        <begin position="255"/>
        <end position="274"/>
    </location>
</feature>
<dbReference type="AlphaFoldDB" id="A0A8S1EGB4"/>
<evidence type="ECO:0000256" key="1">
    <source>
        <dbReference type="SAM" id="MobiDB-lite"/>
    </source>
</evidence>
<dbReference type="EMBL" id="CADEPM010000002">
    <property type="protein sequence ID" value="CAB3399780.1"/>
    <property type="molecule type" value="Genomic_DNA"/>
</dbReference>
<keyword evidence="3" id="KW-1185">Reference proteome</keyword>
<evidence type="ECO:0000313" key="2">
    <source>
        <dbReference type="EMBL" id="CAB3399780.1"/>
    </source>
</evidence>
<proteinExistence type="predicted"/>
<dbReference type="Proteomes" id="UP000494206">
    <property type="component" value="Unassembled WGS sequence"/>
</dbReference>
<sequence>MKSPETQRRLDREKNGIDGSVAVVGAEGAPIAAAAADIVQPDVEAPQAAPDPNEPPVMEFIRRVTNRADEAIHAAILAGVPPEVLPPPLDFLRERLRLRPAGEEPPPPLEEMPRRNRKIYHNIRHDWLVSVFFPDVRRFNGYRVETPPPDNNIPIPPNQEILDAIHRIAQIPEQPMLPIIRQPPRMPPLIPLEDPLFFDPDEIRRFDEEADYYPEAYYNMILDDDIHVNMAPLLEWNHNLDDSNNEGNVHRYNEFDDEEDEEATDEEEADDYIW</sequence>
<gene>
    <name evidence="2" type="ORF">CBOVIS_LOCUS2849</name>
</gene>
<organism evidence="2 3">
    <name type="scientific">Caenorhabditis bovis</name>
    <dbReference type="NCBI Taxonomy" id="2654633"/>
    <lineage>
        <taxon>Eukaryota</taxon>
        <taxon>Metazoa</taxon>
        <taxon>Ecdysozoa</taxon>
        <taxon>Nematoda</taxon>
        <taxon>Chromadorea</taxon>
        <taxon>Rhabditida</taxon>
        <taxon>Rhabditina</taxon>
        <taxon>Rhabditomorpha</taxon>
        <taxon>Rhabditoidea</taxon>
        <taxon>Rhabditidae</taxon>
        <taxon>Peloderinae</taxon>
        <taxon>Caenorhabditis</taxon>
    </lineage>
</organism>
<feature type="region of interest" description="Disordered" evidence="1">
    <location>
        <begin position="239"/>
        <end position="274"/>
    </location>
</feature>
<accession>A0A8S1EGB4</accession>
<reference evidence="2 3" key="1">
    <citation type="submission" date="2020-04" db="EMBL/GenBank/DDBJ databases">
        <authorList>
            <person name="Laetsch R D."/>
            <person name="Stevens L."/>
            <person name="Kumar S."/>
            <person name="Blaxter L. M."/>
        </authorList>
    </citation>
    <scope>NUCLEOTIDE SEQUENCE [LARGE SCALE GENOMIC DNA]</scope>
</reference>
<protein>
    <submittedName>
        <fullName evidence="2">Uncharacterized protein</fullName>
    </submittedName>
</protein>
<name>A0A8S1EGB4_9PELO</name>